<name>A0ABQ7GL24_DUNSA</name>
<dbReference type="InterPro" id="IPR039740">
    <property type="entry name" value="CNOT10"/>
</dbReference>
<keyword evidence="3" id="KW-1185">Reference proteome</keyword>
<comment type="caution">
    <text evidence="2">The sequence shown here is derived from an EMBL/GenBank/DDBJ whole genome shotgun (WGS) entry which is preliminary data.</text>
</comment>
<dbReference type="PANTHER" id="PTHR12979:SF5">
    <property type="entry name" value="CCR4-NOT TRANSCRIPTION COMPLEX SUBUNIT 10"/>
    <property type="match status" value="1"/>
</dbReference>
<evidence type="ECO:0000313" key="3">
    <source>
        <dbReference type="Proteomes" id="UP000815325"/>
    </source>
</evidence>
<sequence>MPSKQQPPSTQPSRSTPSVLPASLLSASSSAAAATSVDTQLDPCASEGEEVARVCQLNKAILLYQQGSYKEAVELLEPAFAELEVLHDGHALHVCTLLMDCLLACHQPQRAASVLLALEQAFAHAHRPPDAPPPHHQALGAADPCAPPLLSVRMGAEPPLLPVRMSADPPLLPASLQRDADPHPLPVRQGAEQAAPLYEIEQPLPHARGVAADAQMSLREGNVAKAGHREPLSLSAHSQTSGSAAAVRGSASSTAVGSSSSSSSSVSSARPAPGALGSCSSTNTGPNAAVPPQLQSGCSDQSASGCDLEGVSSGHAQAGRGGLMQQQQQQQQQQQLQQQQWQSCMVALPPVTRWDSDAMGQACQVLQQCGHVVFAIQWNACYGCRGGKLCDTHPQPAQLLAIPILRCF</sequence>
<organism evidence="2 3">
    <name type="scientific">Dunaliella salina</name>
    <name type="common">Green alga</name>
    <name type="synonym">Protococcus salinus</name>
    <dbReference type="NCBI Taxonomy" id="3046"/>
    <lineage>
        <taxon>Eukaryota</taxon>
        <taxon>Viridiplantae</taxon>
        <taxon>Chlorophyta</taxon>
        <taxon>core chlorophytes</taxon>
        <taxon>Chlorophyceae</taxon>
        <taxon>CS clade</taxon>
        <taxon>Chlamydomonadales</taxon>
        <taxon>Dunaliellaceae</taxon>
        <taxon>Dunaliella</taxon>
    </lineage>
</organism>
<dbReference type="PANTHER" id="PTHR12979">
    <property type="entry name" value="CCR4-NOT TRANSCRIPTION COMPLEX SUBUNIT 10"/>
    <property type="match status" value="1"/>
</dbReference>
<evidence type="ECO:0000313" key="2">
    <source>
        <dbReference type="EMBL" id="KAF5835307.1"/>
    </source>
</evidence>
<reference evidence="2" key="1">
    <citation type="submission" date="2017-08" db="EMBL/GenBank/DDBJ databases">
        <authorList>
            <person name="Polle J.E."/>
            <person name="Barry K."/>
            <person name="Cushman J."/>
            <person name="Schmutz J."/>
            <person name="Tran D."/>
            <person name="Hathwaick L.T."/>
            <person name="Yim W.C."/>
            <person name="Jenkins J."/>
            <person name="Mckie-Krisberg Z.M."/>
            <person name="Prochnik S."/>
            <person name="Lindquist E."/>
            <person name="Dockter R.B."/>
            <person name="Adam C."/>
            <person name="Molina H."/>
            <person name="Bunkerborg J."/>
            <person name="Jin E."/>
            <person name="Buchheim M."/>
            <person name="Magnuson J."/>
        </authorList>
    </citation>
    <scope>NUCLEOTIDE SEQUENCE</scope>
    <source>
        <strain evidence="2">CCAP 19/18</strain>
    </source>
</reference>
<feature type="region of interest" description="Disordered" evidence="1">
    <location>
        <begin position="227"/>
        <end position="330"/>
    </location>
</feature>
<evidence type="ECO:0008006" key="4">
    <source>
        <dbReference type="Google" id="ProtNLM"/>
    </source>
</evidence>
<gene>
    <name evidence="2" type="ORF">DUNSADRAFT_7587</name>
</gene>
<dbReference type="Proteomes" id="UP000815325">
    <property type="component" value="Unassembled WGS sequence"/>
</dbReference>
<dbReference type="EMBL" id="MU069712">
    <property type="protein sequence ID" value="KAF5835307.1"/>
    <property type="molecule type" value="Genomic_DNA"/>
</dbReference>
<evidence type="ECO:0000256" key="1">
    <source>
        <dbReference type="SAM" id="MobiDB-lite"/>
    </source>
</evidence>
<feature type="region of interest" description="Disordered" evidence="1">
    <location>
        <begin position="1"/>
        <end position="20"/>
    </location>
</feature>
<accession>A0ABQ7GL24</accession>
<protein>
    <recommendedName>
        <fullName evidence="4">CCR4-NOT transcription complex subunit 10</fullName>
    </recommendedName>
</protein>
<feature type="compositionally biased region" description="Polar residues" evidence="1">
    <location>
        <begin position="293"/>
        <end position="304"/>
    </location>
</feature>
<proteinExistence type="predicted"/>
<feature type="compositionally biased region" description="Low complexity" evidence="1">
    <location>
        <begin position="240"/>
        <end position="275"/>
    </location>
</feature>